<protein>
    <recommendedName>
        <fullName evidence="3">Formylmethanofuran dehydrogenase subunit E domain-containing protein</fullName>
    </recommendedName>
</protein>
<reference evidence="1 2" key="1">
    <citation type="journal article" date="2014" name="Genome Announc.">
        <title>Draft Genome Sequence of Magnetospirillum sp. Strain SO-1, a Freshwater Magnetotactic Bacterium Isolated from the Ol'khovka River, Russia.</title>
        <authorList>
            <person name="Grouzdev D.S."/>
            <person name="Dziuba M.V."/>
            <person name="Sukhacheva M.S."/>
            <person name="Mardanov A.V."/>
            <person name="Beletskiy A.V."/>
            <person name="Kuznetsov B.B."/>
            <person name="Skryabin K.G."/>
        </authorList>
    </citation>
    <scope>NUCLEOTIDE SEQUENCE [LARGE SCALE GENOMIC DNA]</scope>
    <source>
        <strain evidence="1 2">SO-1</strain>
    </source>
</reference>
<name>M3A9T0_9PROT</name>
<sequence length="193" mass="20776">APAITLKDPLAAFLGAPADGMITYRYEDAVRLAGHSCPTVAGAWLMTIKALRALWPDGMPERGAVQVLMDDAQDEGVTGVMAGVAGLITGAAGPGGFKGLAGRFGRNDLQRFSANIGAELALRRLDDGQTAVASYHPELVPADPEMRDRLQRVLGGSRDPEDHARFAELWQERVKRILVDYADLPGLVRIEMR</sequence>
<dbReference type="EMBL" id="AONQ01000039">
    <property type="protein sequence ID" value="EME69259.1"/>
    <property type="molecule type" value="Genomic_DNA"/>
</dbReference>
<proteinExistence type="predicted"/>
<feature type="non-terminal residue" evidence="1">
    <location>
        <position position="1"/>
    </location>
</feature>
<evidence type="ECO:0008006" key="3">
    <source>
        <dbReference type="Google" id="ProtNLM"/>
    </source>
</evidence>
<dbReference type="RefSeq" id="WP_008618816.1">
    <property type="nucleotide sequence ID" value="NZ_AONQ01000039.1"/>
</dbReference>
<keyword evidence="2" id="KW-1185">Reference proteome</keyword>
<comment type="caution">
    <text evidence="1">The sequence shown here is derived from an EMBL/GenBank/DDBJ whole genome shotgun (WGS) entry which is preliminary data.</text>
</comment>
<dbReference type="eggNOG" id="COG2191">
    <property type="taxonomic scope" value="Bacteria"/>
</dbReference>
<dbReference type="PATRIC" id="fig|1244869.3.peg.2922"/>
<dbReference type="AlphaFoldDB" id="M3A9T0"/>
<dbReference type="OrthoDB" id="259311at2"/>
<evidence type="ECO:0000313" key="2">
    <source>
        <dbReference type="Proteomes" id="UP000011744"/>
    </source>
</evidence>
<evidence type="ECO:0000313" key="1">
    <source>
        <dbReference type="EMBL" id="EME69259.1"/>
    </source>
</evidence>
<organism evidence="1 2">
    <name type="scientific">Paramagnetospirillum caucaseum</name>
    <dbReference type="NCBI Taxonomy" id="1244869"/>
    <lineage>
        <taxon>Bacteria</taxon>
        <taxon>Pseudomonadati</taxon>
        <taxon>Pseudomonadota</taxon>
        <taxon>Alphaproteobacteria</taxon>
        <taxon>Rhodospirillales</taxon>
        <taxon>Magnetospirillaceae</taxon>
        <taxon>Paramagnetospirillum</taxon>
    </lineage>
</organism>
<gene>
    <name evidence="1" type="ORF">H261_14510</name>
</gene>
<dbReference type="Proteomes" id="UP000011744">
    <property type="component" value="Unassembled WGS sequence"/>
</dbReference>
<accession>M3A9T0</accession>